<dbReference type="Pfam" id="PF14639">
    <property type="entry name" value="YqgF"/>
    <property type="match status" value="1"/>
</dbReference>
<feature type="domain" description="S1 motif" evidence="7">
    <location>
        <begin position="352"/>
        <end position="421"/>
    </location>
</feature>
<dbReference type="Gene3D" id="3.30.505.10">
    <property type="entry name" value="SH2 domain"/>
    <property type="match status" value="2"/>
</dbReference>
<gene>
    <name evidence="8" type="ORF">AX774_g4257</name>
</gene>
<dbReference type="InterPro" id="IPR012337">
    <property type="entry name" value="RNaseH-like_sf"/>
</dbReference>
<dbReference type="OrthoDB" id="995477at2759"/>
<evidence type="ECO:0000256" key="3">
    <source>
        <dbReference type="ARBA" id="ARBA00022999"/>
    </source>
</evidence>
<dbReference type="Pfam" id="PF21710">
    <property type="entry name" value="Spt6_S1"/>
    <property type="match status" value="1"/>
</dbReference>
<sequence>MANDMSGNNMRYDGSEDLRLILERRQPDVVAVAGMEPSTFRLLEDVKRITENHTALTSDEIHVTLAPDRLARLYYNSERAMQEFPHLSAAERYAMSVGRCLQDVLAEYVAADRELLGLLLHRSQRLVPVDRRWAFLERELIIAVNAAGVNINDIAQSPHKQKTLSYVCGLGPRKAQLILNALSGPAGTSLIESRSDLIYRELVTKNIFVNCASFLRVWPAQSDILDSTRIHPEDYDLARKMAADALDVEDDDDDDHNYSRNRRKYDDGPSRYVAEVMKRAPEKLDDLILSEYAMELEKRLSVSKLFCLRFIKRELQHPYADSRHIYRDPDPKDVFEMLSGESIGDTLREDGSTIVVAQVARIRDKFAIARLDSGIDGFLNVANIDDRRVDIVSDELSVGETITAVVKKIDFDKLTVDLSTKPSDLQAAKAVLDQPPQDFFDRYFDFEADSICRSKNNLEKQISQMMQRSIPHPLFKQFNSRQAEKFLQRRKVGECVIRPSSLGHSYLTITWKIAPGLYHHISVQESDKPNNNELALGRLLMVRNQKFSDLDELLGVYLDPLIRKFEEARRYPKFYNPDTDPSYRHQSSSHPEQPADPDPSDPNESAQAMQDRLARHAKRYVSRIERHLDNASRATGTGSYLLALDYENPGCLAIHFKPNPKAALVKKWVIKVRPNEFCLGDRGRYPNVGTLINGFKTIAANISSANQNSAPTRPFQQLSSHYNHPPPPPPPPSQHQQQHQHQQHHHNYHHQPPPPPPPHTAPYPSYYHHHQQ</sequence>
<keyword evidence="5" id="KW-0539">Nucleus</keyword>
<dbReference type="InterPro" id="IPR037027">
    <property type="entry name" value="YqgF/RNaseH-like_dom_sf"/>
</dbReference>
<dbReference type="FunFam" id="1.10.10.2740:FF:000002">
    <property type="entry name" value="Transcription elongation factor Spt6"/>
    <property type="match status" value="1"/>
</dbReference>
<feature type="region of interest" description="Disordered" evidence="6">
    <location>
        <begin position="706"/>
        <end position="772"/>
    </location>
</feature>
<dbReference type="CDD" id="cd09918">
    <property type="entry name" value="SH2_Nterm_SPT6_like"/>
    <property type="match status" value="1"/>
</dbReference>
<proteinExistence type="inferred from homology"/>
<dbReference type="PANTHER" id="PTHR10145:SF6">
    <property type="entry name" value="TRANSCRIPTION ELONGATION FACTOR SPT6"/>
    <property type="match status" value="1"/>
</dbReference>
<accession>A0A1R1PMT4</accession>
<feature type="compositionally biased region" description="Pro residues" evidence="6">
    <location>
        <begin position="724"/>
        <end position="733"/>
    </location>
</feature>
<protein>
    <submittedName>
        <fullName evidence="8">Transcription elongation factor spt6</fullName>
    </submittedName>
</protein>
<dbReference type="GO" id="GO:0008023">
    <property type="term" value="C:transcription elongation factor complex"/>
    <property type="evidence" value="ECO:0007669"/>
    <property type="project" value="TreeGrafter"/>
</dbReference>
<evidence type="ECO:0000313" key="8">
    <source>
        <dbReference type="EMBL" id="OMH82258.1"/>
    </source>
</evidence>
<feature type="region of interest" description="Disordered" evidence="6">
    <location>
        <begin position="575"/>
        <end position="612"/>
    </location>
</feature>
<dbReference type="InterPro" id="IPR049540">
    <property type="entry name" value="Spt6-like_S1"/>
</dbReference>
<dbReference type="SUPFAM" id="SSF53098">
    <property type="entry name" value="Ribonuclease H-like"/>
    <property type="match status" value="1"/>
</dbReference>
<keyword evidence="8" id="KW-0251">Elongation factor</keyword>
<evidence type="ECO:0000256" key="4">
    <source>
        <dbReference type="ARBA" id="ARBA00023163"/>
    </source>
</evidence>
<dbReference type="GO" id="GO:0140673">
    <property type="term" value="P:transcription elongation-coupled chromatin remodeling"/>
    <property type="evidence" value="ECO:0007669"/>
    <property type="project" value="InterPro"/>
</dbReference>
<evidence type="ECO:0000256" key="5">
    <source>
        <dbReference type="ARBA" id="ARBA00023242"/>
    </source>
</evidence>
<dbReference type="GO" id="GO:0003746">
    <property type="term" value="F:translation elongation factor activity"/>
    <property type="evidence" value="ECO:0007669"/>
    <property type="project" value="UniProtKB-KW"/>
</dbReference>
<comment type="caution">
    <text evidence="8">The sequence shown here is derived from an EMBL/GenBank/DDBJ whole genome shotgun (WGS) entry which is preliminary data.</text>
</comment>
<keyword evidence="9" id="KW-1185">Reference proteome</keyword>
<keyword evidence="8" id="KW-0648">Protein biosynthesis</keyword>
<dbReference type="Gene3D" id="1.10.150.850">
    <property type="entry name" value="Spt6, helix-hairpin-helix domain"/>
    <property type="match status" value="1"/>
</dbReference>
<dbReference type="InterPro" id="IPR041692">
    <property type="entry name" value="HHH_9"/>
</dbReference>
<dbReference type="SUPFAM" id="SSF55550">
    <property type="entry name" value="SH2 domain"/>
    <property type="match status" value="1"/>
</dbReference>
<comment type="similarity">
    <text evidence="2">Belongs to the SPT6 family.</text>
</comment>
<dbReference type="SMART" id="SM00316">
    <property type="entry name" value="S1"/>
    <property type="match status" value="1"/>
</dbReference>
<dbReference type="GO" id="GO:0003676">
    <property type="term" value="F:nucleic acid binding"/>
    <property type="evidence" value="ECO:0007669"/>
    <property type="project" value="InterPro"/>
</dbReference>
<dbReference type="CDD" id="cd00164">
    <property type="entry name" value="S1_like"/>
    <property type="match status" value="1"/>
</dbReference>
<dbReference type="Pfam" id="PF17674">
    <property type="entry name" value="HHH_9"/>
    <property type="match status" value="1"/>
</dbReference>
<evidence type="ECO:0000256" key="6">
    <source>
        <dbReference type="SAM" id="MobiDB-lite"/>
    </source>
</evidence>
<reference evidence="9" key="1">
    <citation type="submission" date="2017-01" db="EMBL/GenBank/DDBJ databases">
        <authorList>
            <person name="Wang Y."/>
            <person name="White M."/>
            <person name="Kvist S."/>
            <person name="Moncalvo J.-M."/>
        </authorList>
    </citation>
    <scope>NUCLEOTIDE SEQUENCE [LARGE SCALE GENOMIC DNA]</scope>
    <source>
        <strain evidence="9">COL-18-3</strain>
    </source>
</reference>
<dbReference type="Gene3D" id="2.40.50.140">
    <property type="entry name" value="Nucleic acid-binding proteins"/>
    <property type="match status" value="1"/>
</dbReference>
<dbReference type="Pfam" id="PF14635">
    <property type="entry name" value="HHH_7"/>
    <property type="match status" value="1"/>
</dbReference>
<dbReference type="AlphaFoldDB" id="A0A1R1PMT4"/>
<comment type="subcellular location">
    <subcellularLocation>
        <location evidence="1">Nucleus</location>
    </subcellularLocation>
</comment>
<dbReference type="SUPFAM" id="SSF50249">
    <property type="entry name" value="Nucleic acid-binding proteins"/>
    <property type="match status" value="1"/>
</dbReference>
<dbReference type="InterPro" id="IPR010994">
    <property type="entry name" value="RuvA_2-like"/>
</dbReference>
<dbReference type="GO" id="GO:0034728">
    <property type="term" value="P:nucleosome organization"/>
    <property type="evidence" value="ECO:0007669"/>
    <property type="project" value="TreeGrafter"/>
</dbReference>
<dbReference type="InterPro" id="IPR035420">
    <property type="entry name" value="Spt6_SH2"/>
</dbReference>
<dbReference type="InterPro" id="IPR032706">
    <property type="entry name" value="Spt6_HHH"/>
</dbReference>
<evidence type="ECO:0000256" key="2">
    <source>
        <dbReference type="ARBA" id="ARBA00009253"/>
    </source>
</evidence>
<dbReference type="Gene3D" id="3.30.420.140">
    <property type="entry name" value="YqgF/RNase H-like domain"/>
    <property type="match status" value="1"/>
</dbReference>
<feature type="compositionally biased region" description="Pro residues" evidence="6">
    <location>
        <begin position="751"/>
        <end position="761"/>
    </location>
</feature>
<dbReference type="InterPro" id="IPR012340">
    <property type="entry name" value="NA-bd_OB-fold"/>
</dbReference>
<dbReference type="EMBL" id="LSSK01000705">
    <property type="protein sequence ID" value="OMH82258.1"/>
    <property type="molecule type" value="Genomic_DNA"/>
</dbReference>
<dbReference type="InterPro" id="IPR042066">
    <property type="entry name" value="Spt6_death-like"/>
</dbReference>
<dbReference type="SUPFAM" id="SSF47781">
    <property type="entry name" value="RuvA domain 2-like"/>
    <property type="match status" value="2"/>
</dbReference>
<keyword evidence="4" id="KW-0804">Transcription</keyword>
<dbReference type="Gene3D" id="1.10.10.2740">
    <property type="entry name" value="Spt6, Death-like domain"/>
    <property type="match status" value="1"/>
</dbReference>
<dbReference type="InterPro" id="IPR003029">
    <property type="entry name" value="S1_domain"/>
</dbReference>
<keyword evidence="3" id="KW-0727">SH2 domain</keyword>
<dbReference type="InterPro" id="IPR035019">
    <property type="entry name" value="Spt6_SH2_N"/>
</dbReference>
<name>A0A1R1PMT4_ZANCU</name>
<dbReference type="PROSITE" id="PS50126">
    <property type="entry name" value="S1"/>
    <property type="match status" value="1"/>
</dbReference>
<dbReference type="GO" id="GO:0042393">
    <property type="term" value="F:histone binding"/>
    <property type="evidence" value="ECO:0007669"/>
    <property type="project" value="TreeGrafter"/>
</dbReference>
<evidence type="ECO:0000256" key="1">
    <source>
        <dbReference type="ARBA" id="ARBA00004123"/>
    </source>
</evidence>
<dbReference type="InterPro" id="IPR028231">
    <property type="entry name" value="Spt6_YqgF"/>
</dbReference>
<evidence type="ECO:0000259" key="7">
    <source>
        <dbReference type="PROSITE" id="PS50126"/>
    </source>
</evidence>
<dbReference type="Proteomes" id="UP000188320">
    <property type="component" value="Unassembled WGS sequence"/>
</dbReference>
<dbReference type="Pfam" id="PF14633">
    <property type="entry name" value="SH2_2"/>
    <property type="match status" value="2"/>
</dbReference>
<dbReference type="InterPro" id="IPR017072">
    <property type="entry name" value="TF_Spt6"/>
</dbReference>
<dbReference type="PANTHER" id="PTHR10145">
    <property type="entry name" value="TRANSCRIPTION ELONGATION FACTOR SPT6"/>
    <property type="match status" value="1"/>
</dbReference>
<dbReference type="GO" id="GO:0031491">
    <property type="term" value="F:nucleosome binding"/>
    <property type="evidence" value="ECO:0007669"/>
    <property type="project" value="TreeGrafter"/>
</dbReference>
<evidence type="ECO:0000313" key="9">
    <source>
        <dbReference type="Proteomes" id="UP000188320"/>
    </source>
</evidence>
<dbReference type="InterPro" id="IPR036860">
    <property type="entry name" value="SH2_dom_sf"/>
</dbReference>
<organism evidence="8 9">
    <name type="scientific">Zancudomyces culisetae</name>
    <name type="common">Gut fungus</name>
    <name type="synonym">Smittium culisetae</name>
    <dbReference type="NCBI Taxonomy" id="1213189"/>
    <lineage>
        <taxon>Eukaryota</taxon>
        <taxon>Fungi</taxon>
        <taxon>Fungi incertae sedis</taxon>
        <taxon>Zoopagomycota</taxon>
        <taxon>Kickxellomycotina</taxon>
        <taxon>Harpellomycetes</taxon>
        <taxon>Harpellales</taxon>
        <taxon>Legeriomycetaceae</taxon>
        <taxon>Zancudomyces</taxon>
    </lineage>
</organism>